<sequence length="474" mass="54145">MQLVREQVKEHAEAYRDKMKRYYDERHDGDTARLPKVGARVFMRLPAEKSKNKHPKLTFDWDRPYRVTQVSDTSALTTKIGTEEEPLRIQMDLLRICPDELSGEPTKPKTKRRPKGRGRRVRVGSVSVARTLTATSNTEFPHFRADREFDVLDEMNCLHAKFRCQGQKLPILDGVPQIDLSACNCSSRLIAGDMITELPQPAHSHRIECVLEGARVVAIWQGTGTLAEKIQWILDPSHRRITPRSVALSYAFFRAQCLPISVMSLTVADGIMRHAPMMGWSGDTTRIFELGWNMATKISWPTARNSIGKEHRKILLVIPDNLHRLKFAASSLKDMKVFFYQQFREIHLKKTDLFDDNLGHVILVMPSVEPKPGRWLPLVHAVSMWLHCGTRLYLIAGPRSTDENSWYRVCHQARSHINGFLDSHPELLPQVVDKLPVEGGVVDPTSPCFAIAVLEDPSAWIAERHARMFYEYLT</sequence>
<comment type="caution">
    <text evidence="2">The sequence shown here is derived from an EMBL/GenBank/DDBJ whole genome shotgun (WGS) entry which is preliminary data.</text>
</comment>
<gene>
    <name evidence="2" type="primary">Acey_s0656.g1204</name>
    <name evidence="2" type="ORF">Y032_0656g1204</name>
</gene>
<accession>A0A016WJG4</accession>
<feature type="region of interest" description="Disordered" evidence="1">
    <location>
        <begin position="99"/>
        <end position="123"/>
    </location>
</feature>
<reference evidence="3" key="1">
    <citation type="journal article" date="2015" name="Nat. Genet.">
        <title>The genome and transcriptome of the zoonotic hookworm Ancylostoma ceylanicum identify infection-specific gene families.</title>
        <authorList>
            <person name="Schwarz E.M."/>
            <person name="Hu Y."/>
            <person name="Antoshechkin I."/>
            <person name="Miller M.M."/>
            <person name="Sternberg P.W."/>
            <person name="Aroian R.V."/>
        </authorList>
    </citation>
    <scope>NUCLEOTIDE SEQUENCE</scope>
    <source>
        <strain evidence="3">HY135</strain>
    </source>
</reference>
<dbReference type="AlphaFoldDB" id="A0A016WJG4"/>
<proteinExistence type="predicted"/>
<dbReference type="Proteomes" id="UP000024635">
    <property type="component" value="Unassembled WGS sequence"/>
</dbReference>
<dbReference type="EMBL" id="JARK01000256">
    <property type="protein sequence ID" value="EYC39417.1"/>
    <property type="molecule type" value="Genomic_DNA"/>
</dbReference>
<evidence type="ECO:0000313" key="2">
    <source>
        <dbReference type="EMBL" id="EYC39417.1"/>
    </source>
</evidence>
<protein>
    <submittedName>
        <fullName evidence="2">Uncharacterized protein</fullName>
    </submittedName>
</protein>
<feature type="non-terminal residue" evidence="2">
    <location>
        <position position="474"/>
    </location>
</feature>
<dbReference type="STRING" id="53326.A0A016WJG4"/>
<feature type="compositionally biased region" description="Basic residues" evidence="1">
    <location>
        <begin position="108"/>
        <end position="122"/>
    </location>
</feature>
<evidence type="ECO:0000313" key="3">
    <source>
        <dbReference type="Proteomes" id="UP000024635"/>
    </source>
</evidence>
<evidence type="ECO:0000256" key="1">
    <source>
        <dbReference type="SAM" id="MobiDB-lite"/>
    </source>
</evidence>
<organism evidence="2 3">
    <name type="scientific">Ancylostoma ceylanicum</name>
    <dbReference type="NCBI Taxonomy" id="53326"/>
    <lineage>
        <taxon>Eukaryota</taxon>
        <taxon>Metazoa</taxon>
        <taxon>Ecdysozoa</taxon>
        <taxon>Nematoda</taxon>
        <taxon>Chromadorea</taxon>
        <taxon>Rhabditida</taxon>
        <taxon>Rhabditina</taxon>
        <taxon>Rhabditomorpha</taxon>
        <taxon>Strongyloidea</taxon>
        <taxon>Ancylostomatidae</taxon>
        <taxon>Ancylostomatinae</taxon>
        <taxon>Ancylostoma</taxon>
    </lineage>
</organism>
<dbReference type="OrthoDB" id="5849512at2759"/>
<name>A0A016WJG4_9BILA</name>
<keyword evidence="3" id="KW-1185">Reference proteome</keyword>